<keyword evidence="2" id="KW-1185">Reference proteome</keyword>
<evidence type="ECO:0000313" key="1">
    <source>
        <dbReference type="EMBL" id="MFD1038243.1"/>
    </source>
</evidence>
<gene>
    <name evidence="1" type="ORF">ACFQ3N_07445</name>
</gene>
<dbReference type="Proteomes" id="UP001597040">
    <property type="component" value="Unassembled WGS sequence"/>
</dbReference>
<accession>A0ABW3LIM7</accession>
<dbReference type="RefSeq" id="WP_390361038.1">
    <property type="nucleotide sequence ID" value="NZ_JBHTKJ010000016.1"/>
</dbReference>
<dbReference type="EMBL" id="JBHTKJ010000016">
    <property type="protein sequence ID" value="MFD1038243.1"/>
    <property type="molecule type" value="Genomic_DNA"/>
</dbReference>
<reference evidence="2" key="1">
    <citation type="journal article" date="2019" name="Int. J. Syst. Evol. Microbiol.">
        <title>The Global Catalogue of Microorganisms (GCM) 10K type strain sequencing project: providing services to taxonomists for standard genome sequencing and annotation.</title>
        <authorList>
            <consortium name="The Broad Institute Genomics Platform"/>
            <consortium name="The Broad Institute Genome Sequencing Center for Infectious Disease"/>
            <person name="Wu L."/>
            <person name="Ma J."/>
        </authorList>
    </citation>
    <scope>NUCLEOTIDE SEQUENCE [LARGE SCALE GENOMIC DNA]</scope>
    <source>
        <strain evidence="2">CCUG 56754</strain>
    </source>
</reference>
<name>A0ABW3LIM7_9BACI</name>
<organism evidence="1 2">
    <name type="scientific">Virgibacillus byunsanensis</name>
    <dbReference type="NCBI Taxonomy" id="570945"/>
    <lineage>
        <taxon>Bacteria</taxon>
        <taxon>Bacillati</taxon>
        <taxon>Bacillota</taxon>
        <taxon>Bacilli</taxon>
        <taxon>Bacillales</taxon>
        <taxon>Bacillaceae</taxon>
        <taxon>Virgibacillus</taxon>
    </lineage>
</organism>
<protein>
    <recommendedName>
        <fullName evidence="3">Transposase</fullName>
    </recommendedName>
</protein>
<evidence type="ECO:0008006" key="3">
    <source>
        <dbReference type="Google" id="ProtNLM"/>
    </source>
</evidence>
<proteinExistence type="predicted"/>
<sequence>MQLSEYKNSVKSFAVHSFVKTILTCMHSVIKVQSKSIKSDHKNNASYLSKHEEQMIRNKVMMDYEQIRAGLINRY</sequence>
<comment type="caution">
    <text evidence="1">The sequence shown here is derived from an EMBL/GenBank/DDBJ whole genome shotgun (WGS) entry which is preliminary data.</text>
</comment>
<evidence type="ECO:0000313" key="2">
    <source>
        <dbReference type="Proteomes" id="UP001597040"/>
    </source>
</evidence>